<dbReference type="GO" id="GO:0006744">
    <property type="term" value="P:ubiquinone biosynthetic process"/>
    <property type="evidence" value="ECO:0007669"/>
    <property type="project" value="UniProtKB-UniPathway"/>
</dbReference>
<keyword evidence="5" id="KW-0274">FAD</keyword>
<dbReference type="UniPathway" id="UPA00232"/>
<evidence type="ECO:0000256" key="4">
    <source>
        <dbReference type="ARBA" id="ARBA00022630"/>
    </source>
</evidence>
<dbReference type="SUPFAM" id="SSF51905">
    <property type="entry name" value="FAD/NAD(P)-binding domain"/>
    <property type="match status" value="1"/>
</dbReference>
<dbReference type="GO" id="GO:0008681">
    <property type="term" value="F:2-octaprenyl-6-methoxyphenol hydroxylase activity"/>
    <property type="evidence" value="ECO:0007669"/>
    <property type="project" value="TreeGrafter"/>
</dbReference>
<evidence type="ECO:0000313" key="9">
    <source>
        <dbReference type="EMBL" id="RDH40041.1"/>
    </source>
</evidence>
<dbReference type="InterPro" id="IPR010971">
    <property type="entry name" value="UbiH/COQ6"/>
</dbReference>
<proteinExistence type="inferred from homology"/>
<keyword evidence="6" id="KW-0560">Oxidoreductase</keyword>
<dbReference type="PANTHER" id="PTHR43876">
    <property type="entry name" value="UBIQUINONE BIOSYNTHESIS MONOOXYGENASE COQ6, MITOCHONDRIAL"/>
    <property type="match status" value="1"/>
</dbReference>
<evidence type="ECO:0000256" key="2">
    <source>
        <dbReference type="ARBA" id="ARBA00004749"/>
    </source>
</evidence>
<reference evidence="9 10" key="1">
    <citation type="journal article" date="2017" name="Int. J. Syst. Evol. Microbiol.">
        <title>Aquarickettsiella crustaci n. gen. n. sp. (Gammaproteobacteria: Legionellales: Coxiellaceae); a bacterial pathogen of the freshwater crustacean: Gammarus fossarum (Malacostraca: Amphipoda).</title>
        <authorList>
            <person name="Bojko J."/>
            <person name="Dunn A.M."/>
            <person name="Stebbing P.D."/>
            <person name="Van Aerle R."/>
            <person name="Bacela-Spychalska K."/>
            <person name="Bean T.P."/>
            <person name="Stentiford G.D."/>
        </authorList>
    </citation>
    <scope>NUCLEOTIDE SEQUENCE [LARGE SCALE GENOMIC DNA]</scope>
    <source>
        <strain evidence="9">RA15029</strain>
    </source>
</reference>
<keyword evidence="4" id="KW-0285">Flavoprotein</keyword>
<comment type="cofactor">
    <cofactor evidence="1">
        <name>FAD</name>
        <dbReference type="ChEBI" id="CHEBI:57692"/>
    </cofactor>
</comment>
<dbReference type="InterPro" id="IPR051205">
    <property type="entry name" value="UbiH/COQ6_monooxygenase"/>
</dbReference>
<protein>
    <recommendedName>
        <fullName evidence="8">FAD-binding domain-containing protein</fullName>
    </recommendedName>
</protein>
<accession>A0A370CG42</accession>
<dbReference type="PANTHER" id="PTHR43876:SF8">
    <property type="entry name" value="2-OCTAPRENYL-6-METHOXYPHENOL HYDROXYLASE"/>
    <property type="match status" value="1"/>
</dbReference>
<dbReference type="Proteomes" id="UP000226429">
    <property type="component" value="Unassembled WGS sequence"/>
</dbReference>
<dbReference type="InterPro" id="IPR036188">
    <property type="entry name" value="FAD/NAD-bd_sf"/>
</dbReference>
<name>A0A370CG42_9COXI</name>
<dbReference type="InterPro" id="IPR002938">
    <property type="entry name" value="FAD-bd"/>
</dbReference>
<evidence type="ECO:0000256" key="7">
    <source>
        <dbReference type="ARBA" id="ARBA00023033"/>
    </source>
</evidence>
<sequence length="421" mass="46075">MRQDYDVLIVGAGVVGSSLALALSHLPLRIALIEQIPFRFEPPLSLDSKPIALNVASMRILQTLALWPALAAYANPIRQVHISQQACFAQSRISAKDMGVAQLGCVIPAARLGSELIKALSECAAGKTAAKASLELFNPVQCQSISKTKQAWQVLFSTAENEKIVIYPRLVIAADGSDSSVRDLLNIALLTTSSQSAAALTTSIDISTSHQDIAYQRFTPQGIIASLPLLSNKIGLVWTADQATINVLKNLTELDFSDRLQQHFSYRFGQLVRCTKPRIYPLRSFIAQSQAQPGLVLLGNAAHTLLPIAAQGLNLALQDMSVLADIIANALKTATDLADPSLSQSYLDARLPVHQQIIGFTNHLAERFQSRFKPLTFIHNNGLLIMDLFSPCKRNLSRRLMGTHGRFSRLMRGLTLQQEEY</sequence>
<dbReference type="AlphaFoldDB" id="A0A370CG42"/>
<keyword evidence="7" id="KW-0503">Monooxygenase</keyword>
<dbReference type="Pfam" id="PF01494">
    <property type="entry name" value="FAD_binding_3"/>
    <property type="match status" value="1"/>
</dbReference>
<evidence type="ECO:0000313" key="10">
    <source>
        <dbReference type="Proteomes" id="UP000226429"/>
    </source>
</evidence>
<keyword evidence="10" id="KW-1185">Reference proteome</keyword>
<evidence type="ECO:0000259" key="8">
    <source>
        <dbReference type="Pfam" id="PF01494"/>
    </source>
</evidence>
<dbReference type="NCBIfam" id="TIGR01988">
    <property type="entry name" value="Ubi-OHases"/>
    <property type="match status" value="1"/>
</dbReference>
<evidence type="ECO:0000256" key="5">
    <source>
        <dbReference type="ARBA" id="ARBA00022827"/>
    </source>
</evidence>
<evidence type="ECO:0000256" key="3">
    <source>
        <dbReference type="ARBA" id="ARBA00005349"/>
    </source>
</evidence>
<evidence type="ECO:0000256" key="6">
    <source>
        <dbReference type="ARBA" id="ARBA00023002"/>
    </source>
</evidence>
<comment type="caution">
    <text evidence="9">The sequence shown here is derived from an EMBL/GenBank/DDBJ whole genome shotgun (WGS) entry which is preliminary data.</text>
</comment>
<dbReference type="GO" id="GO:0071949">
    <property type="term" value="F:FAD binding"/>
    <property type="evidence" value="ECO:0007669"/>
    <property type="project" value="InterPro"/>
</dbReference>
<comment type="pathway">
    <text evidence="2">Cofactor biosynthesis; ubiquinone biosynthesis.</text>
</comment>
<feature type="domain" description="FAD-binding" evidence="8">
    <location>
        <begin position="4"/>
        <end position="360"/>
    </location>
</feature>
<dbReference type="Gene3D" id="3.50.50.60">
    <property type="entry name" value="FAD/NAD(P)-binding domain"/>
    <property type="match status" value="2"/>
</dbReference>
<comment type="similarity">
    <text evidence="3">Belongs to the UbiH/COQ6 family.</text>
</comment>
<organism evidence="9 10">
    <name type="scientific">Candidatus Aquirickettsiella gammari</name>
    <dbReference type="NCBI Taxonomy" id="2016198"/>
    <lineage>
        <taxon>Bacteria</taxon>
        <taxon>Pseudomonadati</taxon>
        <taxon>Pseudomonadota</taxon>
        <taxon>Gammaproteobacteria</taxon>
        <taxon>Legionellales</taxon>
        <taxon>Coxiellaceae</taxon>
        <taxon>Candidatus Aquirickettsiella</taxon>
    </lineage>
</organism>
<gene>
    <name evidence="9" type="ORF">CFE62_005790</name>
</gene>
<dbReference type="PRINTS" id="PR00420">
    <property type="entry name" value="RNGMNOXGNASE"/>
</dbReference>
<reference evidence="9 10" key="2">
    <citation type="journal article" date="2018" name="J. Invertebr. Pathol.">
        <title>'Candidatus Aquirickettsiella gammari' (Gammaproteobacteria: Legionellales: Coxiellaceae): A bacterial pathogen of the freshwater crustacean Gammarus fossarum (Malacostraca: Amphipoda).</title>
        <authorList>
            <person name="Bojko J."/>
            <person name="Dunn A.M."/>
            <person name="Stebbing P.D."/>
            <person name="van Aerle R."/>
            <person name="Bacela-Spychalska K."/>
            <person name="Bean T.P."/>
            <person name="Urrutia A."/>
            <person name="Stentiford G.D."/>
        </authorList>
    </citation>
    <scope>NUCLEOTIDE SEQUENCE [LARGE SCALE GENOMIC DNA]</scope>
    <source>
        <strain evidence="9">RA15029</strain>
    </source>
</reference>
<dbReference type="EMBL" id="NMOS02000018">
    <property type="protein sequence ID" value="RDH40041.1"/>
    <property type="molecule type" value="Genomic_DNA"/>
</dbReference>
<evidence type="ECO:0000256" key="1">
    <source>
        <dbReference type="ARBA" id="ARBA00001974"/>
    </source>
</evidence>